<dbReference type="GeneID" id="55987633"/>
<keyword evidence="3" id="KW-1185">Reference proteome</keyword>
<evidence type="ECO:0000256" key="1">
    <source>
        <dbReference type="SAM" id="MobiDB-lite"/>
    </source>
</evidence>
<gene>
    <name evidence="2" type="ORF">TRUGW13939_00116</name>
</gene>
<proteinExistence type="predicted"/>
<feature type="region of interest" description="Disordered" evidence="1">
    <location>
        <begin position="1"/>
        <end position="40"/>
    </location>
</feature>
<protein>
    <submittedName>
        <fullName evidence="2">Uncharacterized protein</fullName>
    </submittedName>
</protein>
<organism evidence="2 3">
    <name type="scientific">Talaromyces rugulosus</name>
    <name type="common">Penicillium rugulosum</name>
    <dbReference type="NCBI Taxonomy" id="121627"/>
    <lineage>
        <taxon>Eukaryota</taxon>
        <taxon>Fungi</taxon>
        <taxon>Dikarya</taxon>
        <taxon>Ascomycota</taxon>
        <taxon>Pezizomycotina</taxon>
        <taxon>Eurotiomycetes</taxon>
        <taxon>Eurotiomycetidae</taxon>
        <taxon>Eurotiales</taxon>
        <taxon>Trichocomaceae</taxon>
        <taxon>Talaromyces</taxon>
        <taxon>Talaromyces sect. Islandici</taxon>
    </lineage>
</organism>
<dbReference type="KEGG" id="trg:TRUGW13939_00116"/>
<reference evidence="3" key="1">
    <citation type="submission" date="2020-06" db="EMBL/GenBank/DDBJ databases">
        <title>A chromosome-scale genome assembly of Talaromyces rugulosus W13939.</title>
        <authorList>
            <person name="Wang B."/>
            <person name="Guo L."/>
            <person name="Ye K."/>
            <person name="Wang L."/>
        </authorList>
    </citation>
    <scope>NUCLEOTIDE SEQUENCE [LARGE SCALE GENOMIC DNA]</scope>
    <source>
        <strain evidence="3">W13939</strain>
    </source>
</reference>
<dbReference type="Proteomes" id="UP000509510">
    <property type="component" value="Chromosome I"/>
</dbReference>
<feature type="compositionally biased region" description="Polar residues" evidence="1">
    <location>
        <begin position="23"/>
        <end position="38"/>
    </location>
</feature>
<accession>A0A7H8QHW6</accession>
<sequence>MPNKRGFSLDESPYPKPVRASWAPSNGRQRTTQESEQSARGAGWRLRRWAVQLMDNNNVACMHCACVVALTVDAARRLGDGQKRLLRQSGDAAASSFLGVPFAPAEYDAESRDLDYCLKPSPPAQLLRQVPTDSASVFQAVGSRYQYFRPVRVAATARRGRFSPTSEIAQAMLSHLIRLLTCISATRDELRA</sequence>
<dbReference type="AlphaFoldDB" id="A0A7H8QHW6"/>
<dbReference type="RefSeq" id="XP_035339224.1">
    <property type="nucleotide sequence ID" value="XM_035483331.1"/>
</dbReference>
<evidence type="ECO:0000313" key="3">
    <source>
        <dbReference type="Proteomes" id="UP000509510"/>
    </source>
</evidence>
<evidence type="ECO:0000313" key="2">
    <source>
        <dbReference type="EMBL" id="QKX53045.1"/>
    </source>
</evidence>
<dbReference type="EMBL" id="CP055898">
    <property type="protein sequence ID" value="QKX53045.1"/>
    <property type="molecule type" value="Genomic_DNA"/>
</dbReference>
<name>A0A7H8QHW6_TALRU</name>